<proteinExistence type="inferred from homology"/>
<dbReference type="InterPro" id="IPR027417">
    <property type="entry name" value="P-loop_NTPase"/>
</dbReference>
<dbReference type="PRINTS" id="PR00380">
    <property type="entry name" value="KINESINHEAVY"/>
</dbReference>
<dbReference type="InParanoid" id="A0A2R5GSG4"/>
<keyword evidence="5 6" id="KW-0505">Motor protein</keyword>
<dbReference type="EMBL" id="BEYU01000095">
    <property type="protein sequence ID" value="GBG31311.1"/>
    <property type="molecule type" value="Genomic_DNA"/>
</dbReference>
<reference evidence="11 12" key="1">
    <citation type="submission" date="2017-12" db="EMBL/GenBank/DDBJ databases">
        <title>Sequencing, de novo assembly and annotation of complete genome of a new Thraustochytrid species, strain FCC1311.</title>
        <authorList>
            <person name="Sedici K."/>
            <person name="Godart F."/>
            <person name="Aiese Cigliano R."/>
            <person name="Sanseverino W."/>
            <person name="Barakat M."/>
            <person name="Ortet P."/>
            <person name="Marechal E."/>
            <person name="Cagnac O."/>
            <person name="Amato A."/>
        </authorList>
    </citation>
    <scope>NUCLEOTIDE SEQUENCE [LARGE SCALE GENOMIC DNA]</scope>
</reference>
<dbReference type="InterPro" id="IPR019821">
    <property type="entry name" value="Kinesin_motor_CS"/>
</dbReference>
<evidence type="ECO:0000256" key="3">
    <source>
        <dbReference type="ARBA" id="ARBA00022741"/>
    </source>
</evidence>
<name>A0A2R5GSG4_9STRA</name>
<keyword evidence="8" id="KW-0175">Coiled coil</keyword>
<evidence type="ECO:0000256" key="7">
    <source>
        <dbReference type="RuleBase" id="RU000394"/>
    </source>
</evidence>
<feature type="domain" description="Kinesin motor" evidence="10">
    <location>
        <begin position="595"/>
        <end position="928"/>
    </location>
</feature>
<protein>
    <recommendedName>
        <fullName evidence="7">Kinesin-like protein</fullName>
    </recommendedName>
</protein>
<dbReference type="Pfam" id="PF00225">
    <property type="entry name" value="Kinesin"/>
    <property type="match status" value="1"/>
</dbReference>
<feature type="coiled-coil region" evidence="8">
    <location>
        <begin position="547"/>
        <end position="581"/>
    </location>
</feature>
<sequence length="942" mass="104701">MSLAAEVDDVEGAATIEEENKNSSPVQAKKRKSDGQLAPTSARKILSEVNRGGSGLQAPGWSKSGNKQSKERRLTWKASNLKAIADRPQHTQQEELIEVPSENMDTIVARCFGSMDEREQQKAALLKRVKPEQKIFGYAKKFLETETKRLAQGLRDSFQTTDQLVEACKSYERTMLSSLESAKFRVEQLARAVDESKHKLAAAEKELSSVRKDESALRGEVQVIRKELKASTERGDEVAAHMGKLEARKTELEARVTQAENALAQKEAEAKELAKRIETHSVEMERLHNEHAGKVADLRAEKERIANELPGLRERIATLERERDAAAAETKEATQRLHQSEAEAQRLQASSVALQAQITNMESQVKQKDLHLDKTLETFQQNQTFSQDRIASLSEEKAKLEVRVHDLANAKSALEVDKTRLEGSLKEATDANAVLTTAKTDLQNELASVKDQASGAVSDLERAKRDAASATVRAEKCEAELSKRATATAKMEAAAEAMRTQLDEALAKNNALESEMEVLKKTYSEQGISSDERLEQLCEVSKEAALLKRQVGEFEKLQARLRETEAELKDTQNKLFESDKTRRRLHNEVQALKGKIRVVARVRPSAVGEDKEDEQQQLLCDVNGTTLAVQTERAQTSGTQVQSHKFEFDRVFAPQSAQADVFEEVSDFVQSALDGFNVCLFSYGQTGSGKTYTMTGDHNSPESRGIIPRAIDQIMSYQTELRSKGWEYTLEATYVEIYNESIRDLLTRSPGKTDSKPEIRDSKKEIILTNVNREPIDSKEQIHQVLELAQQNRSVAATDSNMHSSRSHSVFTLFITGVNKEFKAQVTGSLSMCDLAGSERIAKSNATGDRLKEAQAINKSLSSLANVFSSLQKKTAHVPYRNSKLTHMLQPCFAGEGKTMMIVNLSPESEHSNESLCSLRFAGGVQKTELGRAKKQISSMSS</sequence>
<dbReference type="GO" id="GO:0007018">
    <property type="term" value="P:microtubule-based movement"/>
    <property type="evidence" value="ECO:0007669"/>
    <property type="project" value="InterPro"/>
</dbReference>
<feature type="region of interest" description="Disordered" evidence="9">
    <location>
        <begin position="322"/>
        <end position="342"/>
    </location>
</feature>
<keyword evidence="3 6" id="KW-0547">Nucleotide-binding</keyword>
<feature type="binding site" evidence="6">
    <location>
        <begin position="684"/>
        <end position="691"/>
    </location>
    <ligand>
        <name>ATP</name>
        <dbReference type="ChEBI" id="CHEBI:30616"/>
    </ligand>
</feature>
<dbReference type="InterPro" id="IPR036961">
    <property type="entry name" value="Kinesin_motor_dom_sf"/>
</dbReference>
<dbReference type="PROSITE" id="PS50067">
    <property type="entry name" value="KINESIN_MOTOR_2"/>
    <property type="match status" value="1"/>
</dbReference>
<keyword evidence="4 6" id="KW-0067">ATP-binding</keyword>
<accession>A0A2R5GSG4</accession>
<evidence type="ECO:0000313" key="11">
    <source>
        <dbReference type="EMBL" id="GBG31311.1"/>
    </source>
</evidence>
<dbReference type="AlphaFoldDB" id="A0A2R5GSG4"/>
<evidence type="ECO:0000256" key="8">
    <source>
        <dbReference type="SAM" id="Coils"/>
    </source>
</evidence>
<dbReference type="GO" id="GO:0005874">
    <property type="term" value="C:microtubule"/>
    <property type="evidence" value="ECO:0007669"/>
    <property type="project" value="UniProtKB-KW"/>
</dbReference>
<dbReference type="InterPro" id="IPR027640">
    <property type="entry name" value="Kinesin-like_fam"/>
</dbReference>
<dbReference type="GO" id="GO:0005524">
    <property type="term" value="F:ATP binding"/>
    <property type="evidence" value="ECO:0007669"/>
    <property type="project" value="UniProtKB-UniRule"/>
</dbReference>
<dbReference type="Gene3D" id="3.40.850.10">
    <property type="entry name" value="Kinesin motor domain"/>
    <property type="match status" value="1"/>
</dbReference>
<comment type="similarity">
    <text evidence="1">Belongs to the TRAFAC class myosin-kinesin ATPase superfamily. Kinesin family. KIN-14 subfamily.</text>
</comment>
<gene>
    <name evidence="11" type="ORF">FCC1311_075342</name>
</gene>
<dbReference type="PROSITE" id="PS00411">
    <property type="entry name" value="KINESIN_MOTOR_1"/>
    <property type="match status" value="1"/>
</dbReference>
<keyword evidence="2 7" id="KW-0493">Microtubule</keyword>
<keyword evidence="12" id="KW-1185">Reference proteome</keyword>
<organism evidence="11 12">
    <name type="scientific">Hondaea fermentalgiana</name>
    <dbReference type="NCBI Taxonomy" id="2315210"/>
    <lineage>
        <taxon>Eukaryota</taxon>
        <taxon>Sar</taxon>
        <taxon>Stramenopiles</taxon>
        <taxon>Bigyra</taxon>
        <taxon>Labyrinthulomycetes</taxon>
        <taxon>Thraustochytrida</taxon>
        <taxon>Thraustochytriidae</taxon>
        <taxon>Hondaea</taxon>
    </lineage>
</organism>
<dbReference type="PANTHER" id="PTHR47972">
    <property type="entry name" value="KINESIN-LIKE PROTEIN KLP-3"/>
    <property type="match status" value="1"/>
</dbReference>
<dbReference type="InterPro" id="IPR001752">
    <property type="entry name" value="Kinesin_motor_dom"/>
</dbReference>
<dbReference type="SUPFAM" id="SSF52540">
    <property type="entry name" value="P-loop containing nucleoside triphosphate hydrolases"/>
    <property type="match status" value="1"/>
</dbReference>
<dbReference type="Proteomes" id="UP000241890">
    <property type="component" value="Unassembled WGS sequence"/>
</dbReference>
<comment type="caution">
    <text evidence="11">The sequence shown here is derived from an EMBL/GenBank/DDBJ whole genome shotgun (WGS) entry which is preliminary data.</text>
</comment>
<evidence type="ECO:0000256" key="1">
    <source>
        <dbReference type="ARBA" id="ARBA00010899"/>
    </source>
</evidence>
<dbReference type="GO" id="GO:0008017">
    <property type="term" value="F:microtubule binding"/>
    <property type="evidence" value="ECO:0007669"/>
    <property type="project" value="InterPro"/>
</dbReference>
<evidence type="ECO:0000313" key="12">
    <source>
        <dbReference type="Proteomes" id="UP000241890"/>
    </source>
</evidence>
<evidence type="ECO:0000256" key="6">
    <source>
        <dbReference type="PROSITE-ProRule" id="PRU00283"/>
    </source>
</evidence>
<feature type="coiled-coil region" evidence="8">
    <location>
        <begin position="390"/>
        <end position="522"/>
    </location>
</feature>
<dbReference type="Gene3D" id="1.10.287.1490">
    <property type="match status" value="1"/>
</dbReference>
<dbReference type="PANTHER" id="PTHR47972:SF45">
    <property type="entry name" value="PROTEIN CLARET SEGREGATIONAL"/>
    <property type="match status" value="1"/>
</dbReference>
<feature type="compositionally biased region" description="Acidic residues" evidence="9">
    <location>
        <begin position="1"/>
        <end position="11"/>
    </location>
</feature>
<evidence type="ECO:0000259" key="10">
    <source>
        <dbReference type="PROSITE" id="PS50067"/>
    </source>
</evidence>
<evidence type="ECO:0000256" key="4">
    <source>
        <dbReference type="ARBA" id="ARBA00022840"/>
    </source>
</evidence>
<evidence type="ECO:0000256" key="5">
    <source>
        <dbReference type="ARBA" id="ARBA00023175"/>
    </source>
</evidence>
<dbReference type="OrthoDB" id="3176171at2759"/>
<dbReference type="SMART" id="SM00129">
    <property type="entry name" value="KISc"/>
    <property type="match status" value="1"/>
</dbReference>
<evidence type="ECO:0000256" key="9">
    <source>
        <dbReference type="SAM" id="MobiDB-lite"/>
    </source>
</evidence>
<feature type="region of interest" description="Disordered" evidence="9">
    <location>
        <begin position="1"/>
        <end position="72"/>
    </location>
</feature>
<dbReference type="GO" id="GO:0003777">
    <property type="term" value="F:microtubule motor activity"/>
    <property type="evidence" value="ECO:0007669"/>
    <property type="project" value="InterPro"/>
</dbReference>
<evidence type="ECO:0000256" key="2">
    <source>
        <dbReference type="ARBA" id="ARBA00022701"/>
    </source>
</evidence>